<evidence type="ECO:0000259" key="2">
    <source>
        <dbReference type="SMART" id="SM00893"/>
    </source>
</evidence>
<dbReference type="InterPro" id="IPR001308">
    <property type="entry name" value="ETF_a/FixB"/>
</dbReference>
<dbReference type="SUPFAM" id="SSF52402">
    <property type="entry name" value="Adenine nucleotide alpha hydrolases-like"/>
    <property type="match status" value="1"/>
</dbReference>
<dbReference type="Gene3D" id="3.40.50.620">
    <property type="entry name" value="HUPs"/>
    <property type="match status" value="1"/>
</dbReference>
<dbReference type="PIRSF" id="PIRSF000089">
    <property type="entry name" value="Electra_flavoP_a"/>
    <property type="match status" value="1"/>
</dbReference>
<evidence type="ECO:0000313" key="3">
    <source>
        <dbReference type="EMBL" id="GLC31813.1"/>
    </source>
</evidence>
<organism evidence="3 4">
    <name type="scientific">Clostridium omnivorum</name>
    <dbReference type="NCBI Taxonomy" id="1604902"/>
    <lineage>
        <taxon>Bacteria</taxon>
        <taxon>Bacillati</taxon>
        <taxon>Bacillota</taxon>
        <taxon>Clostridia</taxon>
        <taxon>Eubacteriales</taxon>
        <taxon>Clostridiaceae</taxon>
        <taxon>Clostridium</taxon>
    </lineage>
</organism>
<dbReference type="Gene3D" id="3.40.50.1220">
    <property type="entry name" value="TPP-binding domain"/>
    <property type="match status" value="1"/>
</dbReference>
<dbReference type="PANTHER" id="PTHR43153">
    <property type="entry name" value="ELECTRON TRANSFER FLAVOPROTEIN ALPHA"/>
    <property type="match status" value="1"/>
</dbReference>
<dbReference type="Proteomes" id="UP001208567">
    <property type="component" value="Unassembled WGS sequence"/>
</dbReference>
<keyword evidence="4" id="KW-1185">Reference proteome</keyword>
<dbReference type="SMART" id="SM00893">
    <property type="entry name" value="ETF"/>
    <property type="match status" value="1"/>
</dbReference>
<evidence type="ECO:0000256" key="1">
    <source>
        <dbReference type="ARBA" id="ARBA00005817"/>
    </source>
</evidence>
<dbReference type="SUPFAM" id="SSF52467">
    <property type="entry name" value="DHS-like NAD/FAD-binding domain"/>
    <property type="match status" value="1"/>
</dbReference>
<reference evidence="3 4" key="1">
    <citation type="journal article" date="2024" name="Int. J. Syst. Evol. Microbiol.">
        <title>Clostridium omnivorum sp. nov., isolated from anoxic soil under the treatment of reductive soil disinfestation.</title>
        <authorList>
            <person name="Ueki A."/>
            <person name="Tonouchi A."/>
            <person name="Kaku N."/>
            <person name="Honma S."/>
            <person name="Ueki K."/>
        </authorList>
    </citation>
    <scope>NUCLEOTIDE SEQUENCE [LARGE SCALE GENOMIC DNA]</scope>
    <source>
        <strain evidence="3 4">E14</strain>
    </source>
</reference>
<dbReference type="InterPro" id="IPR014729">
    <property type="entry name" value="Rossmann-like_a/b/a_fold"/>
</dbReference>
<dbReference type="Pfam" id="PF00766">
    <property type="entry name" value="ETF_alpha"/>
    <property type="match status" value="1"/>
</dbReference>
<dbReference type="InterPro" id="IPR014730">
    <property type="entry name" value="ETF_a/b_N"/>
</dbReference>
<dbReference type="InterPro" id="IPR014731">
    <property type="entry name" value="ETF_asu_C"/>
</dbReference>
<feature type="domain" description="Electron transfer flavoprotein alpha/beta-subunit N-terminal" evidence="2">
    <location>
        <begin position="6"/>
        <end position="185"/>
    </location>
</feature>
<comment type="similarity">
    <text evidence="1">Belongs to the ETF alpha-subunit/FixB family.</text>
</comment>
<dbReference type="PANTHER" id="PTHR43153:SF1">
    <property type="entry name" value="ELECTRON TRANSFER FLAVOPROTEIN SUBUNIT ALPHA, MITOCHONDRIAL"/>
    <property type="match status" value="1"/>
</dbReference>
<dbReference type="InterPro" id="IPR029035">
    <property type="entry name" value="DHS-like_NAD/FAD-binding_dom"/>
</dbReference>
<name>A0ABQ5N983_9CLOT</name>
<protein>
    <submittedName>
        <fullName evidence="3">Electron transfer flavoprotein subunit alpha/FixB family protein</fullName>
    </submittedName>
</protein>
<dbReference type="EMBL" id="BRXR01000001">
    <property type="protein sequence ID" value="GLC31813.1"/>
    <property type="molecule type" value="Genomic_DNA"/>
</dbReference>
<gene>
    <name evidence="3" type="ORF">bsdE14_32230</name>
</gene>
<dbReference type="Pfam" id="PF01012">
    <property type="entry name" value="ETF"/>
    <property type="match status" value="1"/>
</dbReference>
<comment type="caution">
    <text evidence="3">The sequence shown here is derived from an EMBL/GenBank/DDBJ whole genome shotgun (WGS) entry which is preliminary data.</text>
</comment>
<evidence type="ECO:0000313" key="4">
    <source>
        <dbReference type="Proteomes" id="UP001208567"/>
    </source>
</evidence>
<accession>A0ABQ5N983</accession>
<proteinExistence type="inferred from homology"/>
<sequence length="321" mass="35736">MTMKRSLIYFDEEDFQNSIDFLEVVSQMYKDIEYETYAVCFNNKGDAAVSKFDYLISVKDERIRNYDISNITNCIEELQNSYAFDSILIPATYFGRMLAPRLAMRLKVGLVADVTDIKNCNGLVEMVRPAFSGKIMAGITSKNCSPIMMSIRPNVFHITSALSKNTQTIKFHPSTVEASKIRQLEVKQKEKAKDIRESKVLVSGGGGVIDNFEHLSLLADELNAMVAASRRIVDSGIATRSIQVGQSGKTVSPKLYIALGIYGSLQHIEGLKNVENIISVNINKDAPICSLSDIVVEGDAIEFIDKLVKKINENGKEEEKL</sequence>
<dbReference type="RefSeq" id="WP_264851137.1">
    <property type="nucleotide sequence ID" value="NZ_BRXR01000001.1"/>
</dbReference>